<name>A0A7T7XMF2_9SPIR</name>
<dbReference type="RefSeq" id="WP_215626330.1">
    <property type="nucleotide sequence ID" value="NZ_CP067089.2"/>
</dbReference>
<gene>
    <name evidence="1" type="ORF">JFL75_19170</name>
</gene>
<keyword evidence="2" id="KW-1185">Reference proteome</keyword>
<sequence>MHMQLPGTIKFNQNPKKEGEVSNLTAAKLKINGKEAATIGSMVTTCNDMGMQNNSTVIAVPWE</sequence>
<evidence type="ECO:0000313" key="1">
    <source>
        <dbReference type="EMBL" id="QQO09025.1"/>
    </source>
</evidence>
<evidence type="ECO:0000313" key="2">
    <source>
        <dbReference type="Proteomes" id="UP000595917"/>
    </source>
</evidence>
<organism evidence="1 2">
    <name type="scientific">Breznakiella homolactica</name>
    <dbReference type="NCBI Taxonomy" id="2798577"/>
    <lineage>
        <taxon>Bacteria</taxon>
        <taxon>Pseudomonadati</taxon>
        <taxon>Spirochaetota</taxon>
        <taxon>Spirochaetia</taxon>
        <taxon>Spirochaetales</taxon>
        <taxon>Breznakiellaceae</taxon>
        <taxon>Breznakiella</taxon>
    </lineage>
</organism>
<reference evidence="1" key="1">
    <citation type="submission" date="2021-01" db="EMBL/GenBank/DDBJ databases">
        <title>Description of Breznakiella homolactica.</title>
        <authorList>
            <person name="Song Y."/>
            <person name="Brune A."/>
        </authorList>
    </citation>
    <scope>NUCLEOTIDE SEQUENCE</scope>
    <source>
        <strain evidence="1">RmG30</strain>
    </source>
</reference>
<dbReference type="KEGG" id="bhc:JFL75_19170"/>
<dbReference type="EMBL" id="CP067089">
    <property type="protein sequence ID" value="QQO09025.1"/>
    <property type="molecule type" value="Genomic_DNA"/>
</dbReference>
<accession>A0A7T7XMF2</accession>
<protein>
    <submittedName>
        <fullName evidence="1">Uncharacterized protein</fullName>
    </submittedName>
</protein>
<dbReference type="AlphaFoldDB" id="A0A7T7XMF2"/>
<proteinExistence type="predicted"/>
<dbReference type="Proteomes" id="UP000595917">
    <property type="component" value="Chromosome"/>
</dbReference>